<dbReference type="Gene3D" id="3.40.50.12500">
    <property type="match status" value="1"/>
</dbReference>
<dbReference type="PANTHER" id="PTHR40267:SF1">
    <property type="entry name" value="BLR3294 PROTEIN"/>
    <property type="match status" value="1"/>
</dbReference>
<proteinExistence type="predicted"/>
<dbReference type="AlphaFoldDB" id="A0A1H7LFP9"/>
<name>A0A1H7LFP9_9RHOB</name>
<dbReference type="EMBL" id="FOAG01000003">
    <property type="protein sequence ID" value="SEK97629.1"/>
    <property type="molecule type" value="Genomic_DNA"/>
</dbReference>
<dbReference type="InterPro" id="IPR026286">
    <property type="entry name" value="MaiA/AMDase"/>
</dbReference>
<evidence type="ECO:0000313" key="2">
    <source>
        <dbReference type="Proteomes" id="UP000199582"/>
    </source>
</evidence>
<dbReference type="GO" id="GO:0016853">
    <property type="term" value="F:isomerase activity"/>
    <property type="evidence" value="ECO:0007669"/>
    <property type="project" value="UniProtKB-KW"/>
</dbReference>
<dbReference type="Proteomes" id="UP000199582">
    <property type="component" value="Unassembled WGS sequence"/>
</dbReference>
<gene>
    <name evidence="1" type="ORF">SAMN05443999_10346</name>
</gene>
<protein>
    <submittedName>
        <fullName evidence="1">Maleate isomerase</fullName>
    </submittedName>
</protein>
<organism evidence="1 2">
    <name type="scientific">Roseovarius azorensis</name>
    <dbReference type="NCBI Taxonomy" id="1287727"/>
    <lineage>
        <taxon>Bacteria</taxon>
        <taxon>Pseudomonadati</taxon>
        <taxon>Pseudomonadota</taxon>
        <taxon>Alphaproteobacteria</taxon>
        <taxon>Rhodobacterales</taxon>
        <taxon>Roseobacteraceae</taxon>
        <taxon>Roseovarius</taxon>
    </lineage>
</organism>
<accession>A0A1H7LFP9</accession>
<dbReference type="PIRSF" id="PIRSF015736">
    <property type="entry name" value="MI"/>
    <property type="match status" value="1"/>
</dbReference>
<reference evidence="1 2" key="1">
    <citation type="submission" date="2016-10" db="EMBL/GenBank/DDBJ databases">
        <authorList>
            <person name="de Groot N.N."/>
        </authorList>
    </citation>
    <scope>NUCLEOTIDE SEQUENCE [LARGE SCALE GENOMIC DNA]</scope>
    <source>
        <strain evidence="1 2">DSM 100674</strain>
    </source>
</reference>
<dbReference type="Pfam" id="PF17645">
    <property type="entry name" value="Amdase"/>
    <property type="match status" value="1"/>
</dbReference>
<keyword evidence="1" id="KW-0413">Isomerase</keyword>
<dbReference type="InterPro" id="IPR053714">
    <property type="entry name" value="Iso_Racemase_Enz_sf"/>
</dbReference>
<dbReference type="STRING" id="1287727.SAMN05443999_10346"/>
<evidence type="ECO:0000313" key="1">
    <source>
        <dbReference type="EMBL" id="SEK97629.1"/>
    </source>
</evidence>
<dbReference type="OrthoDB" id="9816064at2"/>
<keyword evidence="2" id="KW-1185">Reference proteome</keyword>
<dbReference type="PANTHER" id="PTHR40267">
    <property type="entry name" value="BLR3294 PROTEIN"/>
    <property type="match status" value="1"/>
</dbReference>
<sequence>MEYELDAGAGAGLRLGMILLSVDETVEYEARQVLAGREVNLMHARIPARADVTPGDLASMAPEMTRTAALLPKGLSAIAYACTSGATIIGSDEVARLIGLAHPGTAVTDPLCAVIAGLRALGAERIAMVTPYVPEVSGPMAERLAEAGIGVVRAVSFGQKEEWTVARIAEDSTRRAMLEAGRAEGVQAVFASCTNLRTFGVIDAVEAELGLPVVTSNQALLWDMLRRSGVEAHGWGPGRLFDL</sequence>
<dbReference type="RefSeq" id="WP_093033481.1">
    <property type="nucleotide sequence ID" value="NZ_FOAG01000003.1"/>
</dbReference>